<gene>
    <name evidence="4 6" type="primary">sbcD</name>
    <name evidence="6" type="ORF">H6A04_10145</name>
</gene>
<organism evidence="6 7">
    <name type="scientific">Fusobacterium mortiferum</name>
    <dbReference type="NCBI Taxonomy" id="850"/>
    <lineage>
        <taxon>Bacteria</taxon>
        <taxon>Fusobacteriati</taxon>
        <taxon>Fusobacteriota</taxon>
        <taxon>Fusobacteriia</taxon>
        <taxon>Fusobacteriales</taxon>
        <taxon>Fusobacteriaceae</taxon>
        <taxon>Fusobacterium</taxon>
    </lineage>
</organism>
<evidence type="ECO:0000256" key="4">
    <source>
        <dbReference type="RuleBase" id="RU363069"/>
    </source>
</evidence>
<keyword evidence="4" id="KW-0233">DNA recombination</keyword>
<keyword evidence="4" id="KW-0255">Endonuclease</keyword>
<keyword evidence="3 4" id="KW-0269">Exonuclease</keyword>
<evidence type="ECO:0000313" key="6">
    <source>
        <dbReference type="EMBL" id="MBM6876000.1"/>
    </source>
</evidence>
<dbReference type="InterPro" id="IPR029052">
    <property type="entry name" value="Metallo-depent_PP-like"/>
</dbReference>
<dbReference type="InterPro" id="IPR050535">
    <property type="entry name" value="DNA_Repair-Maintenance_Comp"/>
</dbReference>
<dbReference type="PANTHER" id="PTHR30337:SF0">
    <property type="entry name" value="NUCLEASE SBCCD SUBUNIT D"/>
    <property type="match status" value="1"/>
</dbReference>
<dbReference type="Gene3D" id="3.60.21.10">
    <property type="match status" value="1"/>
</dbReference>
<name>A0ABS2G4P0_FUSMR</name>
<evidence type="ECO:0000256" key="3">
    <source>
        <dbReference type="ARBA" id="ARBA00022839"/>
    </source>
</evidence>
<evidence type="ECO:0000313" key="7">
    <source>
        <dbReference type="Proteomes" id="UP000728968"/>
    </source>
</evidence>
<dbReference type="CDD" id="cd00840">
    <property type="entry name" value="MPP_Mre11_N"/>
    <property type="match status" value="1"/>
</dbReference>
<keyword evidence="2 4" id="KW-0378">Hydrolase</keyword>
<dbReference type="NCBIfam" id="TIGR00619">
    <property type="entry name" value="sbcd"/>
    <property type="match status" value="1"/>
</dbReference>
<keyword evidence="7" id="KW-1185">Reference proteome</keyword>
<reference evidence="6 7" key="1">
    <citation type="journal article" date="2021" name="Sci. Rep.">
        <title>The distribution of antibiotic resistance genes in chicken gut microbiota commensals.</title>
        <authorList>
            <person name="Juricova H."/>
            <person name="Matiasovicova J."/>
            <person name="Kubasova T."/>
            <person name="Cejkova D."/>
            <person name="Rychlik I."/>
        </authorList>
    </citation>
    <scope>NUCLEOTIDE SEQUENCE [LARGE SCALE GENOMIC DNA]</scope>
    <source>
        <strain evidence="6 7">An425</strain>
    </source>
</reference>
<evidence type="ECO:0000256" key="1">
    <source>
        <dbReference type="ARBA" id="ARBA00022722"/>
    </source>
</evidence>
<dbReference type="SUPFAM" id="SSF56300">
    <property type="entry name" value="Metallo-dependent phosphatases"/>
    <property type="match status" value="1"/>
</dbReference>
<dbReference type="InterPro" id="IPR004843">
    <property type="entry name" value="Calcineurin-like_PHP"/>
</dbReference>
<dbReference type="Proteomes" id="UP000728968">
    <property type="component" value="Unassembled WGS sequence"/>
</dbReference>
<comment type="caution">
    <text evidence="6">The sequence shown here is derived from an EMBL/GenBank/DDBJ whole genome shotgun (WGS) entry which is preliminary data.</text>
</comment>
<sequence>MKVLHTSDWHLGKKLEGLKRIEEQEKFIDRLESIVLEENPKLILIAGDIFDTPIPSSEAEKLFFDAIKKLSNHGERGIVIIPGNHDSAERLVASKNLAKEFGVIIYENVLEEKEIGTYGKFQVEKTTKGGVILNIDGERAFIYSLPYISEAYLDEAYKNILAEQIEELGEGVEESLTYSQKIGALLKRGLLEVECENIPKIIMAHLFIMGSSGDGDEREAELGGSKGVDINDLPEVDYIALGHIHKPMKYLKKRACYSGSPIEYRVTENKYNKKVLIAEVNGGLDTEIREIELENYKPIKRYEVEGVEEAIELSKSLIQANEWIYLKIITDRWLAGSELKELRKNKNIVDINVVYRNGNDLEEVTYFENGELDIKESFKEYYKTFDGIEPSEEIVELFMQLLEGEDE</sequence>
<dbReference type="InterPro" id="IPR041796">
    <property type="entry name" value="Mre11_N"/>
</dbReference>
<protein>
    <recommendedName>
        <fullName evidence="4">Nuclease SbcCD subunit D</fullName>
    </recommendedName>
</protein>
<dbReference type="RefSeq" id="WP_204689309.1">
    <property type="nucleotide sequence ID" value="NZ_JACJLT010000148.1"/>
</dbReference>
<dbReference type="Pfam" id="PF00149">
    <property type="entry name" value="Metallophos"/>
    <property type="match status" value="1"/>
</dbReference>
<dbReference type="PANTHER" id="PTHR30337">
    <property type="entry name" value="COMPONENT OF ATP-DEPENDENT DSDNA EXONUCLEASE"/>
    <property type="match status" value="1"/>
</dbReference>
<keyword evidence="1 4" id="KW-0540">Nuclease</keyword>
<comment type="similarity">
    <text evidence="4">Belongs to the SbcD family.</text>
</comment>
<keyword evidence="4" id="KW-0235">DNA replication</keyword>
<comment type="function">
    <text evidence="4">SbcCD cleaves DNA hairpin structures. These structures can inhibit DNA replication and are intermediates in certain DNA recombination reactions. The complex acts as a 3'-&gt;5' double strand exonuclease that can open hairpins. It also has a 5' single-strand endonuclease activity.</text>
</comment>
<proteinExistence type="inferred from homology"/>
<dbReference type="EMBL" id="JACJLT010000148">
    <property type="protein sequence ID" value="MBM6876000.1"/>
    <property type="molecule type" value="Genomic_DNA"/>
</dbReference>
<comment type="subunit">
    <text evidence="4">Heterodimer of SbcC and SbcD.</text>
</comment>
<accession>A0ABS2G4P0</accession>
<dbReference type="InterPro" id="IPR004593">
    <property type="entry name" value="SbcD"/>
</dbReference>
<dbReference type="GO" id="GO:0004527">
    <property type="term" value="F:exonuclease activity"/>
    <property type="evidence" value="ECO:0007669"/>
    <property type="project" value="UniProtKB-KW"/>
</dbReference>
<evidence type="ECO:0000259" key="5">
    <source>
        <dbReference type="Pfam" id="PF00149"/>
    </source>
</evidence>
<evidence type="ECO:0000256" key="2">
    <source>
        <dbReference type="ARBA" id="ARBA00022801"/>
    </source>
</evidence>
<feature type="domain" description="Calcineurin-like phosphoesterase" evidence="5">
    <location>
        <begin position="1"/>
        <end position="247"/>
    </location>
</feature>